<dbReference type="PANTHER" id="PTHR30483:SF6">
    <property type="entry name" value="PERIPLASMIC BINDING PROTEIN OF ABC TRANSPORTER FOR NATURAL AMINO ACIDS"/>
    <property type="match status" value="1"/>
</dbReference>
<evidence type="ECO:0000256" key="1">
    <source>
        <dbReference type="ARBA" id="ARBA00010062"/>
    </source>
</evidence>
<proteinExistence type="inferred from homology"/>
<dbReference type="RefSeq" id="WP_183523920.1">
    <property type="nucleotide sequence ID" value="NZ_JACIJM010000001.1"/>
</dbReference>
<keyword evidence="3" id="KW-0813">Transport</keyword>
<keyword evidence="3" id="KW-0029">Amino-acid transport</keyword>
<sequence length="395" mass="40266">MFACFADARKAAARLFIFLTLVFVSACAVPGQVGVNQNTGQQIDPSAPVQVALLVPGGSGQGSDSFLASNLENAARLAIADLAGVTIDLRVYNTGSDPLQAARVASAAVDDGAKIILGPLFGEAANAAGVSVANRNVNVLAFSNNPTIAGGNVFILGSTFSNTANRLVQYAGLQGINRYTVVHGNSIPGQLGRDAIANAVRANGGQVTAIEGYPLSQQGVTDSASRIIAATRNGGSDAVFFTGDPSADLPFILDGLSAAGLTSNEARYMGLTRWDANADVLASSAAQGGIIALPDQSLNAAFENRYASVYGDRPHPLAGLAYDGIAAIGALVAQGNANALTKQALTTPQGFQGTGGIFRLLPNGLNQRGLAIAEIRNNQVITLEPAPRSFGGSGL</sequence>
<protein>
    <submittedName>
        <fullName evidence="6">ABC-type branched-subunit amino acid transport system substrate-binding protein</fullName>
    </submittedName>
</protein>
<comment type="similarity">
    <text evidence="1">Belongs to the leucine-binding protein family.</text>
</comment>
<dbReference type="PANTHER" id="PTHR30483">
    <property type="entry name" value="LEUCINE-SPECIFIC-BINDING PROTEIN"/>
    <property type="match status" value="1"/>
</dbReference>
<dbReference type="CDD" id="cd06339">
    <property type="entry name" value="PBP1_YraM_LppC_lipoprotein-like"/>
    <property type="match status" value="1"/>
</dbReference>
<evidence type="ECO:0000313" key="7">
    <source>
        <dbReference type="Proteomes" id="UP000535415"/>
    </source>
</evidence>
<keyword evidence="7" id="KW-1185">Reference proteome</keyword>
<evidence type="ECO:0000256" key="3">
    <source>
        <dbReference type="ARBA" id="ARBA00022970"/>
    </source>
</evidence>
<dbReference type="InterPro" id="IPR051010">
    <property type="entry name" value="BCAA_transport"/>
</dbReference>
<dbReference type="AlphaFoldDB" id="A0A7W9BHM1"/>
<feature type="signal peptide" evidence="4">
    <location>
        <begin position="1"/>
        <end position="28"/>
    </location>
</feature>
<comment type="caution">
    <text evidence="6">The sequence shown here is derived from an EMBL/GenBank/DDBJ whole genome shotgun (WGS) entry which is preliminary data.</text>
</comment>
<feature type="domain" description="Leucine-binding protein" evidence="5">
    <location>
        <begin position="48"/>
        <end position="377"/>
    </location>
</feature>
<evidence type="ECO:0000256" key="2">
    <source>
        <dbReference type="ARBA" id="ARBA00022729"/>
    </source>
</evidence>
<dbReference type="SUPFAM" id="SSF53822">
    <property type="entry name" value="Periplasmic binding protein-like I"/>
    <property type="match status" value="1"/>
</dbReference>
<dbReference type="Proteomes" id="UP000535415">
    <property type="component" value="Unassembled WGS sequence"/>
</dbReference>
<dbReference type="EMBL" id="JACIJM010000001">
    <property type="protein sequence ID" value="MBB5720496.1"/>
    <property type="molecule type" value="Genomic_DNA"/>
</dbReference>
<evidence type="ECO:0000259" key="5">
    <source>
        <dbReference type="Pfam" id="PF13458"/>
    </source>
</evidence>
<dbReference type="Gene3D" id="3.40.50.2300">
    <property type="match status" value="2"/>
</dbReference>
<accession>A0A7W9BHM1</accession>
<dbReference type="Pfam" id="PF13458">
    <property type="entry name" value="Peripla_BP_6"/>
    <property type="match status" value="1"/>
</dbReference>
<dbReference type="GO" id="GO:0006865">
    <property type="term" value="P:amino acid transport"/>
    <property type="evidence" value="ECO:0007669"/>
    <property type="project" value="UniProtKB-KW"/>
</dbReference>
<organism evidence="6 7">
    <name type="scientific">Yoonia ponticola</name>
    <dbReference type="NCBI Taxonomy" id="1524255"/>
    <lineage>
        <taxon>Bacteria</taxon>
        <taxon>Pseudomonadati</taxon>
        <taxon>Pseudomonadota</taxon>
        <taxon>Alphaproteobacteria</taxon>
        <taxon>Rhodobacterales</taxon>
        <taxon>Paracoccaceae</taxon>
        <taxon>Yoonia</taxon>
    </lineage>
</organism>
<gene>
    <name evidence="6" type="ORF">FHS72_000100</name>
</gene>
<feature type="chain" id="PRO_5030887173" evidence="4">
    <location>
        <begin position="29"/>
        <end position="395"/>
    </location>
</feature>
<keyword evidence="2 4" id="KW-0732">Signal</keyword>
<dbReference type="InterPro" id="IPR028082">
    <property type="entry name" value="Peripla_BP_I"/>
</dbReference>
<dbReference type="InterPro" id="IPR028081">
    <property type="entry name" value="Leu-bd"/>
</dbReference>
<evidence type="ECO:0000313" key="6">
    <source>
        <dbReference type="EMBL" id="MBB5720496.1"/>
    </source>
</evidence>
<evidence type="ECO:0000256" key="4">
    <source>
        <dbReference type="SAM" id="SignalP"/>
    </source>
</evidence>
<name>A0A7W9BHM1_9RHOB</name>
<reference evidence="6 7" key="1">
    <citation type="submission" date="2020-08" db="EMBL/GenBank/DDBJ databases">
        <title>Genomic Encyclopedia of Type Strains, Phase IV (KMG-IV): sequencing the most valuable type-strain genomes for metagenomic binning, comparative biology and taxonomic classification.</title>
        <authorList>
            <person name="Goeker M."/>
        </authorList>
    </citation>
    <scope>NUCLEOTIDE SEQUENCE [LARGE SCALE GENOMIC DNA]</scope>
    <source>
        <strain evidence="6 7">DSM 101064</strain>
    </source>
</reference>